<feature type="region of interest" description="Disordered" evidence="1">
    <location>
        <begin position="74"/>
        <end position="104"/>
    </location>
</feature>
<proteinExistence type="predicted"/>
<accession>M0BR55</accession>
<dbReference type="Proteomes" id="UP000011560">
    <property type="component" value="Unassembled WGS sequence"/>
</dbReference>
<keyword evidence="2" id="KW-0472">Membrane</keyword>
<dbReference type="STRING" id="1227490.C479_04277"/>
<comment type="caution">
    <text evidence="3">The sequence shown here is derived from an EMBL/GenBank/DDBJ whole genome shotgun (WGS) entry which is preliminary data.</text>
</comment>
<gene>
    <name evidence="3" type="ORF">C479_04277</name>
</gene>
<feature type="transmembrane region" description="Helical" evidence="2">
    <location>
        <begin position="12"/>
        <end position="32"/>
    </location>
</feature>
<evidence type="ECO:0000313" key="3">
    <source>
        <dbReference type="EMBL" id="ELZ12582.1"/>
    </source>
</evidence>
<keyword evidence="2" id="KW-0812">Transmembrane</keyword>
<feature type="transmembrane region" description="Helical" evidence="2">
    <location>
        <begin position="44"/>
        <end position="69"/>
    </location>
</feature>
<dbReference type="EMBL" id="AOIQ01000008">
    <property type="protein sequence ID" value="ELZ12582.1"/>
    <property type="molecule type" value="Genomic_DNA"/>
</dbReference>
<sequence>MESSADRSRRRLVGWGLGIVVLVVGIGHLFVVQSVTGLYWGIPGWLWVQLAVLGGLLALAWLAISLIAGGDASAASTPMDGNSSGSVGTSPESDGGSSTTGGDA</sequence>
<keyword evidence="4" id="KW-1185">Reference proteome</keyword>
<reference evidence="3 4" key="1">
    <citation type="journal article" date="2014" name="PLoS Genet.">
        <title>Phylogenetically driven sequencing of extremely halophilic archaea reveals strategies for static and dynamic osmo-response.</title>
        <authorList>
            <person name="Becker E.A."/>
            <person name="Seitzer P.M."/>
            <person name="Tritt A."/>
            <person name="Larsen D."/>
            <person name="Krusor M."/>
            <person name="Yao A.I."/>
            <person name="Wu D."/>
            <person name="Madern D."/>
            <person name="Eisen J.A."/>
            <person name="Darling A.E."/>
            <person name="Facciotti M.T."/>
        </authorList>
    </citation>
    <scope>NUCLEOTIDE SEQUENCE [LARGE SCALE GENOMIC DNA]</scope>
    <source>
        <strain evidence="3 4">JCM 14624</strain>
    </source>
</reference>
<keyword evidence="2" id="KW-1133">Transmembrane helix</keyword>
<feature type="compositionally biased region" description="Polar residues" evidence="1">
    <location>
        <begin position="74"/>
        <end position="87"/>
    </location>
</feature>
<organism evidence="3 4">
    <name type="scientific">Halovivax asiaticus JCM 14624</name>
    <dbReference type="NCBI Taxonomy" id="1227490"/>
    <lineage>
        <taxon>Archaea</taxon>
        <taxon>Methanobacteriati</taxon>
        <taxon>Methanobacteriota</taxon>
        <taxon>Stenosarchaea group</taxon>
        <taxon>Halobacteria</taxon>
        <taxon>Halobacteriales</taxon>
        <taxon>Natrialbaceae</taxon>
        <taxon>Halovivax</taxon>
    </lineage>
</organism>
<feature type="compositionally biased region" description="Low complexity" evidence="1">
    <location>
        <begin position="88"/>
        <end position="104"/>
    </location>
</feature>
<dbReference type="AlphaFoldDB" id="M0BR55"/>
<evidence type="ECO:0000313" key="4">
    <source>
        <dbReference type="Proteomes" id="UP000011560"/>
    </source>
</evidence>
<evidence type="ECO:0000256" key="2">
    <source>
        <dbReference type="SAM" id="Phobius"/>
    </source>
</evidence>
<evidence type="ECO:0000256" key="1">
    <source>
        <dbReference type="SAM" id="MobiDB-lite"/>
    </source>
</evidence>
<protein>
    <submittedName>
        <fullName evidence="3">Uncharacterized protein</fullName>
    </submittedName>
</protein>
<name>M0BR55_9EURY</name>